<dbReference type="NCBIfam" id="TIGR03519">
    <property type="entry name" value="T9SS_PorP_fam"/>
    <property type="match status" value="1"/>
</dbReference>
<evidence type="ECO:0000313" key="2">
    <source>
        <dbReference type="EMBL" id="QSE96213.1"/>
    </source>
</evidence>
<proteinExistence type="predicted"/>
<feature type="chain" id="PRO_5036856551" evidence="1">
    <location>
        <begin position="19"/>
        <end position="300"/>
    </location>
</feature>
<dbReference type="InterPro" id="IPR019861">
    <property type="entry name" value="PorP/SprF_Bacteroidetes"/>
</dbReference>
<dbReference type="KEGG" id="fuv:JR347_11380"/>
<dbReference type="AlphaFoldDB" id="A0A974WIZ6"/>
<organism evidence="2 3">
    <name type="scientific">Fulvivirga lutea</name>
    <dbReference type="NCBI Taxonomy" id="2810512"/>
    <lineage>
        <taxon>Bacteria</taxon>
        <taxon>Pseudomonadati</taxon>
        <taxon>Bacteroidota</taxon>
        <taxon>Cytophagia</taxon>
        <taxon>Cytophagales</taxon>
        <taxon>Fulvivirgaceae</taxon>
        <taxon>Fulvivirga</taxon>
    </lineage>
</organism>
<evidence type="ECO:0000256" key="1">
    <source>
        <dbReference type="SAM" id="SignalP"/>
    </source>
</evidence>
<dbReference type="Pfam" id="PF11751">
    <property type="entry name" value="PorP_SprF"/>
    <property type="match status" value="1"/>
</dbReference>
<sequence length="300" mass="32916">MKKLLPLLFAIIYCSAQAQQDPLYSQYLNNPIVLNPAYAGINDVFTASVGYRGQWNGLEGAPTTLSATAHSSFLDNKVGGGLVIIRDELGITTNTQINMTGSYKIEFGDNIFSFGMQFGVNSYRDDNGELAVRDAGDALFEGSQSFTKTNFGAGAILKGSNYFVGLSVPRLVNSKEEFGNVESEIFSRHYYLGLGYVFLLNTSLSLKTGALVKAVSDVPASVDLSSSLLFLDRYSAGILTRNFETYGIILGALLKENIRFNYTFEVPTNQSVGTQFNTHEIGLSIDLELLDGHFIKERYF</sequence>
<keyword evidence="1" id="KW-0732">Signal</keyword>
<evidence type="ECO:0000313" key="3">
    <source>
        <dbReference type="Proteomes" id="UP000662783"/>
    </source>
</evidence>
<dbReference type="RefSeq" id="WP_205720730.1">
    <property type="nucleotide sequence ID" value="NZ_CP070608.1"/>
</dbReference>
<feature type="signal peptide" evidence="1">
    <location>
        <begin position="1"/>
        <end position="18"/>
    </location>
</feature>
<accession>A0A974WIZ6</accession>
<name>A0A974WIZ6_9BACT</name>
<protein>
    <submittedName>
        <fullName evidence="2">Type IX secretion system membrane protein PorP/SprF</fullName>
    </submittedName>
</protein>
<keyword evidence="3" id="KW-1185">Reference proteome</keyword>
<gene>
    <name evidence="2" type="ORF">JR347_11380</name>
</gene>
<dbReference type="Proteomes" id="UP000662783">
    <property type="component" value="Chromosome"/>
</dbReference>
<reference evidence="2" key="1">
    <citation type="submission" date="2021-02" db="EMBL/GenBank/DDBJ databases">
        <title>Fulvivirga sp. S481 isolated from sea water.</title>
        <authorList>
            <person name="Bae S.S."/>
            <person name="Baek K."/>
        </authorList>
    </citation>
    <scope>NUCLEOTIDE SEQUENCE</scope>
    <source>
        <strain evidence="2">S481</strain>
    </source>
</reference>
<dbReference type="EMBL" id="CP070608">
    <property type="protein sequence ID" value="QSE96213.1"/>
    <property type="molecule type" value="Genomic_DNA"/>
</dbReference>